<proteinExistence type="predicted"/>
<dbReference type="AlphaFoldDB" id="B0PHY1"/>
<dbReference type="Proteomes" id="UP000003803">
    <property type="component" value="Unassembled WGS sequence"/>
</dbReference>
<name>B0PHY1_9FIRM</name>
<sequence>MPINTKLQKFGFKRPNIQLVERFGKNMKRLQKHRSQSGRSMIK</sequence>
<organism evidence="1 2">
    <name type="scientific">Anaerotruncus colihominis DSM 17241</name>
    <dbReference type="NCBI Taxonomy" id="445972"/>
    <lineage>
        <taxon>Bacteria</taxon>
        <taxon>Bacillati</taxon>
        <taxon>Bacillota</taxon>
        <taxon>Clostridia</taxon>
        <taxon>Eubacteriales</taxon>
        <taxon>Oscillospiraceae</taxon>
        <taxon>Anaerotruncus</taxon>
    </lineage>
</organism>
<comment type="caution">
    <text evidence="1">The sequence shown here is derived from an EMBL/GenBank/DDBJ whole genome shotgun (WGS) entry which is preliminary data.</text>
</comment>
<evidence type="ECO:0000313" key="1">
    <source>
        <dbReference type="EMBL" id="EDS09099.1"/>
    </source>
</evidence>
<keyword evidence="2" id="KW-1185">Reference proteome</keyword>
<reference evidence="1" key="1">
    <citation type="submission" date="2007-11" db="EMBL/GenBank/DDBJ databases">
        <authorList>
            <person name="Fulton L."/>
            <person name="Clifton S."/>
            <person name="Fulton B."/>
            <person name="Xu J."/>
            <person name="Minx P."/>
            <person name="Pepin K.H."/>
            <person name="Johnson M."/>
            <person name="Thiruvilangam P."/>
            <person name="Bhonagiri V."/>
            <person name="Nash W.E."/>
            <person name="Mardis E.R."/>
            <person name="Wilson R.K."/>
        </authorList>
    </citation>
    <scope>NUCLEOTIDE SEQUENCE [LARGE SCALE GENOMIC DNA]</scope>
    <source>
        <strain evidence="1">DSM 17241</strain>
    </source>
</reference>
<dbReference type="HOGENOM" id="CLU_3228804_0_0_9"/>
<evidence type="ECO:0000313" key="2">
    <source>
        <dbReference type="Proteomes" id="UP000003803"/>
    </source>
</evidence>
<dbReference type="EMBL" id="ABGD02000034">
    <property type="protein sequence ID" value="EDS09099.1"/>
    <property type="molecule type" value="Genomic_DNA"/>
</dbReference>
<accession>B0PHY1</accession>
<reference evidence="1" key="2">
    <citation type="submission" date="2013-09" db="EMBL/GenBank/DDBJ databases">
        <title>Draft genome sequence of Anaerotruncus colihominis(DSM 17241).</title>
        <authorList>
            <person name="Sudarsanam P."/>
            <person name="Ley R."/>
            <person name="Guruge J."/>
            <person name="Turnbaugh P.J."/>
            <person name="Mahowald M."/>
            <person name="Liep D."/>
            <person name="Gordon J."/>
        </authorList>
    </citation>
    <scope>NUCLEOTIDE SEQUENCE</scope>
    <source>
        <strain evidence="1">DSM 17241</strain>
    </source>
</reference>
<gene>
    <name evidence="1" type="ORF">ANACOL_04425</name>
</gene>
<protein>
    <submittedName>
        <fullName evidence="1">Uncharacterized protein</fullName>
    </submittedName>
</protein>